<feature type="non-terminal residue" evidence="1">
    <location>
        <position position="1"/>
    </location>
</feature>
<sequence length="72" mass="7949">NGSGLENFSTDDVEETFYSKNENVNPLSYNGNYHNNMTTNNQLAECHGPDRTASQVSLTMSIDESKMLSASK</sequence>
<name>A0A8S3CJH2_9BILA</name>
<dbReference type="EMBL" id="CAJOBI010180109">
    <property type="protein sequence ID" value="CAF4922903.1"/>
    <property type="molecule type" value="Genomic_DNA"/>
</dbReference>
<evidence type="ECO:0000313" key="2">
    <source>
        <dbReference type="Proteomes" id="UP000676336"/>
    </source>
</evidence>
<protein>
    <submittedName>
        <fullName evidence="1">Uncharacterized protein</fullName>
    </submittedName>
</protein>
<reference evidence="1" key="1">
    <citation type="submission" date="2021-02" db="EMBL/GenBank/DDBJ databases">
        <authorList>
            <person name="Nowell W R."/>
        </authorList>
    </citation>
    <scope>NUCLEOTIDE SEQUENCE</scope>
</reference>
<proteinExistence type="predicted"/>
<accession>A0A8S3CJH2</accession>
<dbReference type="Proteomes" id="UP000676336">
    <property type="component" value="Unassembled WGS sequence"/>
</dbReference>
<organism evidence="1 2">
    <name type="scientific">Rotaria magnacalcarata</name>
    <dbReference type="NCBI Taxonomy" id="392030"/>
    <lineage>
        <taxon>Eukaryota</taxon>
        <taxon>Metazoa</taxon>
        <taxon>Spiralia</taxon>
        <taxon>Gnathifera</taxon>
        <taxon>Rotifera</taxon>
        <taxon>Eurotatoria</taxon>
        <taxon>Bdelloidea</taxon>
        <taxon>Philodinida</taxon>
        <taxon>Philodinidae</taxon>
        <taxon>Rotaria</taxon>
    </lineage>
</organism>
<evidence type="ECO:0000313" key="1">
    <source>
        <dbReference type="EMBL" id="CAF4922903.1"/>
    </source>
</evidence>
<gene>
    <name evidence="1" type="ORF">SMN809_LOCUS52798</name>
</gene>
<comment type="caution">
    <text evidence="1">The sequence shown here is derived from an EMBL/GenBank/DDBJ whole genome shotgun (WGS) entry which is preliminary data.</text>
</comment>
<dbReference type="AlphaFoldDB" id="A0A8S3CJH2"/>